<dbReference type="EMBL" id="LQRC01000002">
    <property type="protein sequence ID" value="KXT75023.1"/>
    <property type="molecule type" value="Genomic_DNA"/>
</dbReference>
<proteinExistence type="predicted"/>
<accession>A0A139NGQ6</accession>
<dbReference type="Proteomes" id="UP000070096">
    <property type="component" value="Unassembled WGS sequence"/>
</dbReference>
<organism evidence="1 2">
    <name type="scientific">Streptococcus gordonii</name>
    <dbReference type="NCBI Taxonomy" id="1302"/>
    <lineage>
        <taxon>Bacteria</taxon>
        <taxon>Bacillati</taxon>
        <taxon>Bacillota</taxon>
        <taxon>Bacilli</taxon>
        <taxon>Lactobacillales</taxon>
        <taxon>Streptococcaceae</taxon>
        <taxon>Streptococcus</taxon>
    </lineage>
</organism>
<protein>
    <submittedName>
        <fullName evidence="1">Uncharacterized protein</fullName>
    </submittedName>
</protein>
<reference evidence="1 2" key="1">
    <citation type="submission" date="2016-01" db="EMBL/GenBank/DDBJ databases">
        <title>Highly variable Streptococcus oralis are common among viridans streptococci isolated from primates.</title>
        <authorList>
            <person name="Denapaite D."/>
            <person name="Rieger M."/>
            <person name="Koendgen S."/>
            <person name="Brueckner R."/>
            <person name="Ochigava I."/>
            <person name="Kappeler P."/>
            <person name="Maetz-Rensing K."/>
            <person name="Leendertz F."/>
            <person name="Hakenbeck R."/>
        </authorList>
    </citation>
    <scope>NUCLEOTIDE SEQUENCE [LARGE SCALE GENOMIC DNA]</scope>
    <source>
        <strain evidence="1 2">DD07</strain>
    </source>
</reference>
<dbReference type="AlphaFoldDB" id="A0A139NGQ6"/>
<sequence length="37" mass="4080">MEAGGCLASRKSGLTWNFNQVDQICLPKKQALYYTSG</sequence>
<comment type="caution">
    <text evidence="1">The sequence shown here is derived from an EMBL/GenBank/DDBJ whole genome shotgun (WGS) entry which is preliminary data.</text>
</comment>
<name>A0A139NGQ6_STRGN</name>
<evidence type="ECO:0000313" key="2">
    <source>
        <dbReference type="Proteomes" id="UP000070096"/>
    </source>
</evidence>
<evidence type="ECO:0000313" key="1">
    <source>
        <dbReference type="EMBL" id="KXT75023.1"/>
    </source>
</evidence>
<gene>
    <name evidence="1" type="ORF">SGODD07_00038</name>
</gene>